<keyword evidence="6" id="KW-1185">Reference proteome</keyword>
<dbReference type="PANTHER" id="PTHR47966">
    <property type="entry name" value="BETA-SITE APP-CLEAVING ENZYME, ISOFORM A-RELATED"/>
    <property type="match status" value="1"/>
</dbReference>
<name>A0AA39QSL7_9LECA</name>
<dbReference type="AlphaFoldDB" id="A0AA39QSL7"/>
<dbReference type="InterPro" id="IPR001461">
    <property type="entry name" value="Aspartic_peptidase_A1"/>
</dbReference>
<sequence length="423" mass="44642">MYPGSATLSSSYVLAPSVSNIGDAIYVAAPSTPATIAGTNIIYQEPQGGRAAAVDELASTQQWLTEVIIGGQAFNLTVDTGSSDLWVYGKGCTLAPGVDYASVIPHAEYNCVSGQTSNCQNQGSFNITYALGFGASGGLVYDTVNVSNAIVPDMGVEVANVSGGYAAFPADGILGLAFQSLNTANPQQPTFMEKLMPRLPEPLFTVDFIPQEGGNIAQIEFGHINTKKANGNMNTAPVNNASGFWQVDNISFTIGDPGTGLLIPINSSMIFEALVVDTGGSTQISVDPRILAYYYSYVLGSVLVNGSGISYNFPCNATLPDLTLNIGNGTAIYRSSLLNTYTVDSATNMCSGPLGSHTNETGQVGNMGAAFFAYHFVVFNQGVPEVSYAPWLPYPGTPGTAGTKERRNLFERTTIPESERDWI</sequence>
<dbReference type="GO" id="GO:0004190">
    <property type="term" value="F:aspartic-type endopeptidase activity"/>
    <property type="evidence" value="ECO:0007669"/>
    <property type="project" value="UniProtKB-KW"/>
</dbReference>
<dbReference type="SUPFAM" id="SSF50630">
    <property type="entry name" value="Acid proteases"/>
    <property type="match status" value="1"/>
</dbReference>
<dbReference type="PRINTS" id="PR00792">
    <property type="entry name" value="PEPSIN"/>
</dbReference>
<evidence type="ECO:0000256" key="3">
    <source>
        <dbReference type="RuleBase" id="RU000454"/>
    </source>
</evidence>
<dbReference type="PROSITE" id="PS00141">
    <property type="entry name" value="ASP_PROTEASE"/>
    <property type="match status" value="1"/>
</dbReference>
<evidence type="ECO:0000259" key="4">
    <source>
        <dbReference type="PROSITE" id="PS51767"/>
    </source>
</evidence>
<dbReference type="EMBL" id="JAFEKC020000022">
    <property type="protein sequence ID" value="KAK0507706.1"/>
    <property type="molecule type" value="Genomic_DNA"/>
</dbReference>
<keyword evidence="3" id="KW-0378">Hydrolase</keyword>
<dbReference type="InterPro" id="IPR021109">
    <property type="entry name" value="Peptidase_aspartic_dom_sf"/>
</dbReference>
<dbReference type="Proteomes" id="UP001166286">
    <property type="component" value="Unassembled WGS sequence"/>
</dbReference>
<dbReference type="Pfam" id="PF00026">
    <property type="entry name" value="Asp"/>
    <property type="match status" value="1"/>
</dbReference>
<accession>A0AA39QSL7</accession>
<keyword evidence="3" id="KW-0645">Protease</keyword>
<organism evidence="5 6">
    <name type="scientific">Cladonia borealis</name>
    <dbReference type="NCBI Taxonomy" id="184061"/>
    <lineage>
        <taxon>Eukaryota</taxon>
        <taxon>Fungi</taxon>
        <taxon>Dikarya</taxon>
        <taxon>Ascomycota</taxon>
        <taxon>Pezizomycotina</taxon>
        <taxon>Lecanoromycetes</taxon>
        <taxon>OSLEUM clade</taxon>
        <taxon>Lecanoromycetidae</taxon>
        <taxon>Lecanorales</taxon>
        <taxon>Lecanorineae</taxon>
        <taxon>Cladoniaceae</taxon>
        <taxon>Cladonia</taxon>
    </lineage>
</organism>
<dbReference type="InterPro" id="IPR033121">
    <property type="entry name" value="PEPTIDASE_A1"/>
</dbReference>
<evidence type="ECO:0000313" key="5">
    <source>
        <dbReference type="EMBL" id="KAK0507706.1"/>
    </source>
</evidence>
<dbReference type="Gene3D" id="2.40.70.10">
    <property type="entry name" value="Acid Proteases"/>
    <property type="match status" value="2"/>
</dbReference>
<comment type="similarity">
    <text evidence="1 3">Belongs to the peptidase A1 family.</text>
</comment>
<reference evidence="5" key="1">
    <citation type="submission" date="2023-03" db="EMBL/GenBank/DDBJ databases">
        <title>Complete genome of Cladonia borealis.</title>
        <authorList>
            <person name="Park H."/>
        </authorList>
    </citation>
    <scope>NUCLEOTIDE SEQUENCE</scope>
    <source>
        <strain evidence="5">ANT050790</strain>
    </source>
</reference>
<feature type="domain" description="Peptidase A1" evidence="4">
    <location>
        <begin position="63"/>
        <end position="389"/>
    </location>
</feature>
<evidence type="ECO:0000256" key="2">
    <source>
        <dbReference type="ARBA" id="ARBA00022750"/>
    </source>
</evidence>
<evidence type="ECO:0000256" key="1">
    <source>
        <dbReference type="ARBA" id="ARBA00007447"/>
    </source>
</evidence>
<dbReference type="PANTHER" id="PTHR47966:SF1">
    <property type="entry name" value="ASPARTYL PROTEINASE"/>
    <property type="match status" value="1"/>
</dbReference>
<dbReference type="InterPro" id="IPR001969">
    <property type="entry name" value="Aspartic_peptidase_AS"/>
</dbReference>
<proteinExistence type="inferred from homology"/>
<dbReference type="PROSITE" id="PS51767">
    <property type="entry name" value="PEPTIDASE_A1"/>
    <property type="match status" value="1"/>
</dbReference>
<dbReference type="GO" id="GO:0006508">
    <property type="term" value="P:proteolysis"/>
    <property type="evidence" value="ECO:0007669"/>
    <property type="project" value="UniProtKB-KW"/>
</dbReference>
<keyword evidence="2 3" id="KW-0064">Aspartyl protease</keyword>
<protein>
    <recommendedName>
        <fullName evidence="4">Peptidase A1 domain-containing protein</fullName>
    </recommendedName>
</protein>
<comment type="caution">
    <text evidence="5">The sequence shown here is derived from an EMBL/GenBank/DDBJ whole genome shotgun (WGS) entry which is preliminary data.</text>
</comment>
<evidence type="ECO:0000313" key="6">
    <source>
        <dbReference type="Proteomes" id="UP001166286"/>
    </source>
</evidence>
<gene>
    <name evidence="5" type="ORF">JMJ35_009595</name>
</gene>